<name>Q8TKK2_METAC</name>
<dbReference type="AlphaFoldDB" id="Q8TKK2"/>
<protein>
    <submittedName>
        <fullName evidence="1">Uncharacterized protein</fullName>
    </submittedName>
</protein>
<proteinExistence type="predicted"/>
<dbReference type="EnsemblBacteria" id="AAM06770">
    <property type="protein sequence ID" value="AAM06770"/>
    <property type="gene ID" value="MA_3403"/>
</dbReference>
<organism evidence="1 2">
    <name type="scientific">Methanosarcina acetivorans (strain ATCC 35395 / DSM 2834 / JCM 12185 / C2A)</name>
    <dbReference type="NCBI Taxonomy" id="188937"/>
    <lineage>
        <taxon>Archaea</taxon>
        <taxon>Methanobacteriati</taxon>
        <taxon>Methanobacteriota</taxon>
        <taxon>Stenosarchaea group</taxon>
        <taxon>Methanomicrobia</taxon>
        <taxon>Methanosarcinales</taxon>
        <taxon>Methanosarcinaceae</taxon>
        <taxon>Methanosarcina</taxon>
    </lineage>
</organism>
<accession>Q8TKK2</accession>
<gene>
    <name evidence="1" type="ordered locus">MA_3403</name>
</gene>
<keyword evidence="2" id="KW-1185">Reference proteome</keyword>
<dbReference type="Proteomes" id="UP000002487">
    <property type="component" value="Chromosome"/>
</dbReference>
<dbReference type="InParanoid" id="Q8TKK2"/>
<dbReference type="KEGG" id="mac:MA_3403"/>
<evidence type="ECO:0000313" key="2">
    <source>
        <dbReference type="Proteomes" id="UP000002487"/>
    </source>
</evidence>
<dbReference type="EMBL" id="AE010299">
    <property type="protein sequence ID" value="AAM06770.1"/>
    <property type="molecule type" value="Genomic_DNA"/>
</dbReference>
<sequence length="77" mass="8741">MSILLYFWESRASRITKTMIKSFEATRISFFLNISSLSDFTSFSVFPVCSGFLSFSGFCSRLSVILLVPDLCMLISF</sequence>
<dbReference type="HOGENOM" id="CLU_2629683_0_0_2"/>
<evidence type="ECO:0000313" key="1">
    <source>
        <dbReference type="EMBL" id="AAM06770.1"/>
    </source>
</evidence>
<reference evidence="1 2" key="1">
    <citation type="journal article" date="2002" name="Genome Res.">
        <title>The genome of Methanosarcina acetivorans reveals extensive metabolic and physiological diversity.</title>
        <authorList>
            <person name="Galagan J.E."/>
            <person name="Nusbaum C."/>
            <person name="Roy A."/>
            <person name="Endrizzi M.G."/>
            <person name="Macdonald P."/>
            <person name="FitzHugh W."/>
            <person name="Calvo S."/>
            <person name="Engels R."/>
            <person name="Smirnov S."/>
            <person name="Atnoor D."/>
            <person name="Brown A."/>
            <person name="Allen N."/>
            <person name="Naylor J."/>
            <person name="Stange-Thomann N."/>
            <person name="DeArellano K."/>
            <person name="Johnson R."/>
            <person name="Linton L."/>
            <person name="McEwan P."/>
            <person name="McKernan K."/>
            <person name="Talamas J."/>
            <person name="Tirrell A."/>
            <person name="Ye W."/>
            <person name="Zimmer A."/>
            <person name="Barber R.D."/>
            <person name="Cann I."/>
            <person name="Graham D.E."/>
            <person name="Grahame D.A."/>
            <person name="Guss A."/>
            <person name="Hedderich R."/>
            <person name="Ingram-Smith C."/>
            <person name="Kuettner C.H."/>
            <person name="Krzycki J.A."/>
            <person name="Leigh J.A."/>
            <person name="Li W."/>
            <person name="Liu J."/>
            <person name="Mukhopadhyay B."/>
            <person name="Reeve J.N."/>
            <person name="Smith K."/>
            <person name="Springer T.A."/>
            <person name="Umayam L.A."/>
            <person name="White O."/>
            <person name="White R.H."/>
            <person name="de Macario E.C."/>
            <person name="Ferry J.G."/>
            <person name="Jarrell K.F."/>
            <person name="Jing H."/>
            <person name="Macario A.J.L."/>
            <person name="Paulsen I."/>
            <person name="Pritchett M."/>
            <person name="Sowers K.R."/>
            <person name="Swanson R.V."/>
            <person name="Zinder S.H."/>
            <person name="Lander E."/>
            <person name="Metcalf W.W."/>
            <person name="Birren B."/>
        </authorList>
    </citation>
    <scope>NUCLEOTIDE SEQUENCE [LARGE SCALE GENOMIC DNA]</scope>
    <source>
        <strain evidence="2">ATCC 35395 / DSM 2834 / JCM 12185 / C2A</strain>
    </source>
</reference>